<dbReference type="PANTHER" id="PTHR30461">
    <property type="entry name" value="DNA-INVERTASE FROM LAMBDOID PROPHAGE"/>
    <property type="match status" value="1"/>
</dbReference>
<dbReference type="InterPro" id="IPR050639">
    <property type="entry name" value="SSR_resolvase"/>
</dbReference>
<dbReference type="CDD" id="cd03768">
    <property type="entry name" value="SR_ResInv"/>
    <property type="match status" value="1"/>
</dbReference>
<dbReference type="InterPro" id="IPR036162">
    <property type="entry name" value="Resolvase-like_N_sf"/>
</dbReference>
<keyword evidence="2" id="KW-0238">DNA-binding</keyword>
<keyword evidence="8" id="KW-1185">Reference proteome</keyword>
<dbReference type="PANTHER" id="PTHR30461:SF19">
    <property type="entry name" value="SITE-SPECIFIC RECOMBINASE RESOLVASE FAMILY"/>
    <property type="match status" value="1"/>
</dbReference>
<dbReference type="SMART" id="SM00857">
    <property type="entry name" value="Resolvase"/>
    <property type="match status" value="1"/>
</dbReference>
<evidence type="ECO:0000313" key="8">
    <source>
        <dbReference type="Proteomes" id="UP000196005"/>
    </source>
</evidence>
<name>A0A1Y0HKV7_9BACT</name>
<dbReference type="KEGG" id="suls:Sdiek1_1050"/>
<reference evidence="8" key="1">
    <citation type="submission" date="2017-05" db="EMBL/GenBank/DDBJ databases">
        <title>Dechlorination kinetics govern the competition between two new strains of the genus Sulfurospirillum.</title>
        <authorList>
            <person name="Buttet G.F."/>
            <person name="Murray A.M."/>
            <person name="Goris T."/>
            <person name="Burion M."/>
            <person name="Lin B."/>
            <person name="Rolle M."/>
            <person name="Maillard J."/>
        </authorList>
    </citation>
    <scope>NUCLEOTIDE SEQUENCE [LARGE SCALE GENOMIC DNA]</scope>
    <source>
        <strain evidence="8">SL2-1</strain>
    </source>
</reference>
<evidence type="ECO:0000256" key="4">
    <source>
        <dbReference type="PIRSR" id="PIRSR606118-50"/>
    </source>
</evidence>
<organism evidence="7 8">
    <name type="scientific">Sulfurospirillum diekertiae</name>
    <dbReference type="NCBI Taxonomy" id="1854492"/>
    <lineage>
        <taxon>Bacteria</taxon>
        <taxon>Pseudomonadati</taxon>
        <taxon>Campylobacterota</taxon>
        <taxon>Epsilonproteobacteria</taxon>
        <taxon>Campylobacterales</taxon>
        <taxon>Sulfurospirillaceae</taxon>
        <taxon>Sulfurospirillum</taxon>
    </lineage>
</organism>
<keyword evidence="3" id="KW-0233">DNA recombination</keyword>
<evidence type="ECO:0000256" key="5">
    <source>
        <dbReference type="PROSITE-ProRule" id="PRU10137"/>
    </source>
</evidence>
<dbReference type="AlphaFoldDB" id="A0A1Y0HKV7"/>
<dbReference type="Pfam" id="PF00239">
    <property type="entry name" value="Resolvase"/>
    <property type="match status" value="1"/>
</dbReference>
<dbReference type="GO" id="GO:0003677">
    <property type="term" value="F:DNA binding"/>
    <property type="evidence" value="ECO:0007669"/>
    <property type="project" value="UniProtKB-KW"/>
</dbReference>
<feature type="active site" description="O-(5'-phospho-DNA)-serine intermediate" evidence="4 5">
    <location>
        <position position="9"/>
    </location>
</feature>
<evidence type="ECO:0000256" key="1">
    <source>
        <dbReference type="ARBA" id="ARBA00022908"/>
    </source>
</evidence>
<protein>
    <submittedName>
        <fullName evidence="7">Transposon gamma-delta resolvase</fullName>
    </submittedName>
</protein>
<keyword evidence="1" id="KW-0229">DNA integration</keyword>
<gene>
    <name evidence="7" type="ORF">Sdiek1_1050</name>
</gene>
<dbReference type="GO" id="GO:0015074">
    <property type="term" value="P:DNA integration"/>
    <property type="evidence" value="ECO:0007669"/>
    <property type="project" value="UniProtKB-KW"/>
</dbReference>
<dbReference type="Gene3D" id="3.40.50.1390">
    <property type="entry name" value="Resolvase, N-terminal catalytic domain"/>
    <property type="match status" value="1"/>
</dbReference>
<dbReference type="EMBL" id="CP021416">
    <property type="protein sequence ID" value="ARU48216.1"/>
    <property type="molecule type" value="Genomic_DNA"/>
</dbReference>
<evidence type="ECO:0000313" key="7">
    <source>
        <dbReference type="EMBL" id="ARU48216.1"/>
    </source>
</evidence>
<proteinExistence type="predicted"/>
<dbReference type="InterPro" id="IPR006118">
    <property type="entry name" value="Recombinase_CS"/>
</dbReference>
<dbReference type="GO" id="GO:0000150">
    <property type="term" value="F:DNA strand exchange activity"/>
    <property type="evidence" value="ECO:0007669"/>
    <property type="project" value="InterPro"/>
</dbReference>
<dbReference type="RefSeq" id="WP_087438206.1">
    <property type="nucleotide sequence ID" value="NZ_CP021416.1"/>
</dbReference>
<feature type="domain" description="Resolvase/invertase-type recombinase catalytic" evidence="6">
    <location>
        <begin position="1"/>
        <end position="144"/>
    </location>
</feature>
<dbReference type="PROSITE" id="PS51736">
    <property type="entry name" value="RECOMBINASES_3"/>
    <property type="match status" value="1"/>
</dbReference>
<dbReference type="InterPro" id="IPR006119">
    <property type="entry name" value="Resolv_N"/>
</dbReference>
<accession>A0A1Y0HKV7</accession>
<dbReference type="Proteomes" id="UP000196005">
    <property type="component" value="Chromosome"/>
</dbReference>
<dbReference type="SUPFAM" id="SSF53041">
    <property type="entry name" value="Resolvase-like"/>
    <property type="match status" value="1"/>
</dbReference>
<evidence type="ECO:0000256" key="2">
    <source>
        <dbReference type="ARBA" id="ARBA00023125"/>
    </source>
</evidence>
<evidence type="ECO:0000259" key="6">
    <source>
        <dbReference type="PROSITE" id="PS51736"/>
    </source>
</evidence>
<evidence type="ECO:0000256" key="3">
    <source>
        <dbReference type="ARBA" id="ARBA00023172"/>
    </source>
</evidence>
<sequence length="211" mass="24303">MVLGYIRVSTESQSVLNQKHKILEFAQQKKIIVDEFIEIEISSKKSQKARLLDDLFIKMQEGDILICTELSRLGRNMLEILNLIEKFNSHGIKLIFTNQPELSTNQNESLSKLLLAIYGYFAQTEREIISERTKQGLSAAKAQGKILGRPKGAKNKERILDPYKDEIKKYLEMYLSQTSILKIINSQLEKPISMTSLRYFMENDKVLSKLS</sequence>
<dbReference type="OrthoDB" id="9797501at2"/>
<dbReference type="PROSITE" id="PS00397">
    <property type="entry name" value="RECOMBINASES_1"/>
    <property type="match status" value="1"/>
</dbReference>